<dbReference type="AlphaFoldDB" id="Q69KZ4"/>
<dbReference type="EMBL" id="AP005686">
    <property type="protein sequence ID" value="BAD33791.1"/>
    <property type="molecule type" value="Genomic_DNA"/>
</dbReference>
<reference evidence="4" key="4">
    <citation type="journal article" date="2008" name="Nucleic Acids Res.">
        <title>The rice annotation project database (RAP-DB): 2008 update.</title>
        <authorList>
            <consortium name="The rice annotation project (RAP)"/>
        </authorList>
    </citation>
    <scope>GENOME REANNOTATION</scope>
    <source>
        <strain evidence="4">cv. Nipponbare</strain>
    </source>
</reference>
<reference evidence="2" key="1">
    <citation type="submission" date="2002-09" db="EMBL/GenBank/DDBJ databases">
        <title>Oryza sativa nipponbare(GA3) genomic DNA, chromosome 9, BAC clone:OSJNBa0016E03.</title>
        <authorList>
            <person name="Sasaki T."/>
            <person name="Matsumoto T."/>
            <person name="Katayose Y."/>
        </authorList>
    </citation>
    <scope>NUCLEOTIDE SEQUENCE</scope>
</reference>
<evidence type="ECO:0000313" key="4">
    <source>
        <dbReference type="Proteomes" id="UP000000763"/>
    </source>
</evidence>
<dbReference type="EMBL" id="AP005886">
    <property type="protein sequence ID" value="BAD34123.1"/>
    <property type="molecule type" value="Genomic_DNA"/>
</dbReference>
<evidence type="ECO:0000313" key="3">
    <source>
        <dbReference type="EMBL" id="BAD34123.1"/>
    </source>
</evidence>
<reference evidence="3" key="2">
    <citation type="submission" date="2002-11" db="EMBL/GenBank/DDBJ databases">
        <title>Oryza sativa nipponbare(GA3) genomic DNA, chromosome 9, PAC clone:P0689B09.</title>
        <authorList>
            <person name="Sasaki T."/>
            <person name="Matsumoto T."/>
            <person name="Katayose Y."/>
        </authorList>
    </citation>
    <scope>NUCLEOTIDE SEQUENCE</scope>
</reference>
<evidence type="ECO:0000256" key="1">
    <source>
        <dbReference type="SAM" id="MobiDB-lite"/>
    </source>
</evidence>
<sequence length="55" mass="5561">MAATLHPRSSGTGGGGGATMVEPAERANPAAPSPLRPHDTDENEVDGNDNDSGFK</sequence>
<organism evidence="3 4">
    <name type="scientific">Oryza sativa subsp. japonica</name>
    <name type="common">Rice</name>
    <dbReference type="NCBI Taxonomy" id="39947"/>
    <lineage>
        <taxon>Eukaryota</taxon>
        <taxon>Viridiplantae</taxon>
        <taxon>Streptophyta</taxon>
        <taxon>Embryophyta</taxon>
        <taxon>Tracheophyta</taxon>
        <taxon>Spermatophyta</taxon>
        <taxon>Magnoliopsida</taxon>
        <taxon>Liliopsida</taxon>
        <taxon>Poales</taxon>
        <taxon>Poaceae</taxon>
        <taxon>BOP clade</taxon>
        <taxon>Oryzoideae</taxon>
        <taxon>Oryzeae</taxon>
        <taxon>Oryzinae</taxon>
        <taxon>Oryza</taxon>
        <taxon>Oryza sativa</taxon>
    </lineage>
</organism>
<gene>
    <name evidence="2" type="ORF">OSJNBa0016E03.4</name>
    <name evidence="3" type="ORF">P0689B09.43</name>
</gene>
<feature type="region of interest" description="Disordered" evidence="1">
    <location>
        <begin position="1"/>
        <end position="55"/>
    </location>
</feature>
<protein>
    <submittedName>
        <fullName evidence="3">Uncharacterized protein</fullName>
    </submittedName>
</protein>
<accession>Q69KZ4</accession>
<reference evidence="4" key="3">
    <citation type="journal article" date="2005" name="Nature">
        <title>The map-based sequence of the rice genome.</title>
        <authorList>
            <consortium name="International rice genome sequencing project (IRGSP)"/>
            <person name="Matsumoto T."/>
            <person name="Wu J."/>
            <person name="Kanamori H."/>
            <person name="Katayose Y."/>
            <person name="Fujisawa M."/>
            <person name="Namiki N."/>
            <person name="Mizuno H."/>
            <person name="Yamamoto K."/>
            <person name="Antonio B.A."/>
            <person name="Baba T."/>
            <person name="Sakata K."/>
            <person name="Nagamura Y."/>
            <person name="Aoki H."/>
            <person name="Arikawa K."/>
            <person name="Arita K."/>
            <person name="Bito T."/>
            <person name="Chiden Y."/>
            <person name="Fujitsuka N."/>
            <person name="Fukunaka R."/>
            <person name="Hamada M."/>
            <person name="Harada C."/>
            <person name="Hayashi A."/>
            <person name="Hijishita S."/>
            <person name="Honda M."/>
            <person name="Hosokawa S."/>
            <person name="Ichikawa Y."/>
            <person name="Idonuma A."/>
            <person name="Iijima M."/>
            <person name="Ikeda M."/>
            <person name="Ikeno M."/>
            <person name="Ito K."/>
            <person name="Ito S."/>
            <person name="Ito T."/>
            <person name="Ito Y."/>
            <person name="Ito Y."/>
            <person name="Iwabuchi A."/>
            <person name="Kamiya K."/>
            <person name="Karasawa W."/>
            <person name="Kurita K."/>
            <person name="Katagiri S."/>
            <person name="Kikuta A."/>
            <person name="Kobayashi H."/>
            <person name="Kobayashi N."/>
            <person name="Machita K."/>
            <person name="Maehara T."/>
            <person name="Masukawa M."/>
            <person name="Mizubayashi T."/>
            <person name="Mukai Y."/>
            <person name="Nagasaki H."/>
            <person name="Nagata Y."/>
            <person name="Naito S."/>
            <person name="Nakashima M."/>
            <person name="Nakama Y."/>
            <person name="Nakamichi Y."/>
            <person name="Nakamura M."/>
            <person name="Meguro A."/>
            <person name="Negishi M."/>
            <person name="Ohta I."/>
            <person name="Ohta T."/>
            <person name="Okamoto M."/>
            <person name="Ono N."/>
            <person name="Saji S."/>
            <person name="Sakaguchi M."/>
            <person name="Sakai K."/>
            <person name="Shibata M."/>
            <person name="Shimokawa T."/>
            <person name="Song J."/>
            <person name="Takazaki Y."/>
            <person name="Terasawa K."/>
            <person name="Tsugane M."/>
            <person name="Tsuji K."/>
            <person name="Ueda S."/>
            <person name="Waki K."/>
            <person name="Yamagata H."/>
            <person name="Yamamoto M."/>
            <person name="Yamamoto S."/>
            <person name="Yamane H."/>
            <person name="Yoshiki S."/>
            <person name="Yoshihara R."/>
            <person name="Yukawa K."/>
            <person name="Zhong H."/>
            <person name="Yano M."/>
            <person name="Yuan Q."/>
            <person name="Ouyang S."/>
            <person name="Liu J."/>
            <person name="Jones K.M."/>
            <person name="Gansberger K."/>
            <person name="Moffat K."/>
            <person name="Hill J."/>
            <person name="Bera J."/>
            <person name="Fadrosh D."/>
            <person name="Jin S."/>
            <person name="Johri S."/>
            <person name="Kim M."/>
            <person name="Overton L."/>
            <person name="Reardon M."/>
            <person name="Tsitrin T."/>
            <person name="Vuong H."/>
            <person name="Weaver B."/>
            <person name="Ciecko A."/>
            <person name="Tallon L."/>
            <person name="Jackson J."/>
            <person name="Pai G."/>
            <person name="Aken S.V."/>
            <person name="Utterback T."/>
            <person name="Reidmuller S."/>
            <person name="Feldblyum T."/>
            <person name="Hsiao J."/>
            <person name="Zismann V."/>
            <person name="Iobst S."/>
            <person name="de Vazeille A.R."/>
            <person name="Buell C.R."/>
            <person name="Ying K."/>
            <person name="Li Y."/>
            <person name="Lu T."/>
            <person name="Huang Y."/>
            <person name="Zhao Q."/>
            <person name="Feng Q."/>
            <person name="Zhang L."/>
            <person name="Zhu J."/>
            <person name="Weng Q."/>
            <person name="Mu J."/>
            <person name="Lu Y."/>
            <person name="Fan D."/>
            <person name="Liu Y."/>
            <person name="Guan J."/>
            <person name="Zhang Y."/>
            <person name="Yu S."/>
            <person name="Liu X."/>
            <person name="Zhang Y."/>
            <person name="Hong G."/>
            <person name="Han B."/>
            <person name="Choisne N."/>
            <person name="Demange N."/>
            <person name="Orjeda G."/>
            <person name="Samain S."/>
            <person name="Cattolico L."/>
            <person name="Pelletier E."/>
            <person name="Couloux A."/>
            <person name="Segurens B."/>
            <person name="Wincker P."/>
            <person name="D'Hont A."/>
            <person name="Scarpelli C."/>
            <person name="Weissenbach J."/>
            <person name="Salanoubat M."/>
            <person name="Quetier F."/>
            <person name="Yu Y."/>
            <person name="Kim H.R."/>
            <person name="Rambo T."/>
            <person name="Currie J."/>
            <person name="Collura K."/>
            <person name="Luo M."/>
            <person name="Yang T."/>
            <person name="Ammiraju J.S.S."/>
            <person name="Engler F."/>
            <person name="Soderlund C."/>
            <person name="Wing R.A."/>
            <person name="Palmer L.E."/>
            <person name="de la Bastide M."/>
            <person name="Spiegel L."/>
            <person name="Nascimento L."/>
            <person name="Zutavern T."/>
            <person name="O'Shaughnessy A."/>
            <person name="Dike S."/>
            <person name="Dedhia N."/>
            <person name="Preston R."/>
            <person name="Balija V."/>
            <person name="McCombie W.R."/>
            <person name="Chow T."/>
            <person name="Chen H."/>
            <person name="Chung M."/>
            <person name="Chen C."/>
            <person name="Shaw J."/>
            <person name="Wu H."/>
            <person name="Hsiao K."/>
            <person name="Chao Y."/>
            <person name="Chu M."/>
            <person name="Cheng C."/>
            <person name="Hour A."/>
            <person name="Lee P."/>
            <person name="Lin S."/>
            <person name="Lin Y."/>
            <person name="Liou J."/>
            <person name="Liu S."/>
            <person name="Hsing Y."/>
            <person name="Raghuvanshi S."/>
            <person name="Mohanty A."/>
            <person name="Bharti A.K."/>
            <person name="Gaur A."/>
            <person name="Gupta V."/>
            <person name="Kumar D."/>
            <person name="Ravi V."/>
            <person name="Vij S."/>
            <person name="Kapur A."/>
            <person name="Khurana P."/>
            <person name="Khurana P."/>
            <person name="Khurana J.P."/>
            <person name="Tyagi A.K."/>
            <person name="Gaikwad K."/>
            <person name="Singh A."/>
            <person name="Dalal V."/>
            <person name="Srivastava S."/>
            <person name="Dixit A."/>
            <person name="Pal A.K."/>
            <person name="Ghazi I.A."/>
            <person name="Yadav M."/>
            <person name="Pandit A."/>
            <person name="Bhargava A."/>
            <person name="Sureshbabu K."/>
            <person name="Batra K."/>
            <person name="Sharma T.R."/>
            <person name="Mohapatra T."/>
            <person name="Singh N.K."/>
            <person name="Messing J."/>
            <person name="Nelson A.B."/>
            <person name="Fuks G."/>
            <person name="Kavchok S."/>
            <person name="Keizer G."/>
            <person name="Linton E."/>
            <person name="Llaca V."/>
            <person name="Song R."/>
            <person name="Tanyolac B."/>
            <person name="Young S."/>
            <person name="Ho-Il K."/>
            <person name="Hahn J.H."/>
            <person name="Sangsakoo G."/>
            <person name="Vanavichit A."/>
            <person name="de Mattos Luiz.A.T."/>
            <person name="Zimmer P.D."/>
            <person name="Malone G."/>
            <person name="Dellagostin O."/>
            <person name="de Oliveira A.C."/>
            <person name="Bevan M."/>
            <person name="Bancroft I."/>
            <person name="Minx P."/>
            <person name="Cordum H."/>
            <person name="Wilson R."/>
            <person name="Cheng Z."/>
            <person name="Jin W."/>
            <person name="Jiang J."/>
            <person name="Leong S.A."/>
            <person name="Iwama H."/>
            <person name="Gojobori T."/>
            <person name="Itoh T."/>
            <person name="Niimura Y."/>
            <person name="Fujii Y."/>
            <person name="Habara T."/>
            <person name="Sakai H."/>
            <person name="Sato Y."/>
            <person name="Wilson G."/>
            <person name="Kumar K."/>
            <person name="McCouch S."/>
            <person name="Juretic N."/>
            <person name="Hoen D."/>
            <person name="Wright S."/>
            <person name="Bruskiewich R."/>
            <person name="Bureau T."/>
            <person name="Miyao A."/>
            <person name="Hirochika H."/>
            <person name="Nishikawa T."/>
            <person name="Kadowaki K."/>
            <person name="Sugiura M."/>
            <person name="Burr B."/>
            <person name="Sasaki T."/>
        </authorList>
    </citation>
    <scope>NUCLEOTIDE SEQUENCE [LARGE SCALE GENOMIC DNA]</scope>
    <source>
        <strain evidence="4">cv. Nipponbare</strain>
    </source>
</reference>
<name>Q69KZ4_ORYSJ</name>
<evidence type="ECO:0000313" key="2">
    <source>
        <dbReference type="EMBL" id="BAD33791.1"/>
    </source>
</evidence>
<dbReference type="Proteomes" id="UP000000763">
    <property type="component" value="Chromosome 9"/>
</dbReference>
<proteinExistence type="predicted"/>